<dbReference type="Gene3D" id="3.40.50.2000">
    <property type="entry name" value="Glycogen Phosphorylase B"/>
    <property type="match status" value="2"/>
</dbReference>
<name>A0ABY1QSB4_9BACT</name>
<keyword evidence="1" id="KW-0328">Glycosyltransferase</keyword>
<protein>
    <submittedName>
        <fullName evidence="4">Glycosyltransferase involved in cell wall bisynthesis</fullName>
    </submittedName>
</protein>
<dbReference type="PANTHER" id="PTHR12526:SF510">
    <property type="entry name" value="D-INOSITOL 3-PHOSPHATE GLYCOSYLTRANSFERASE"/>
    <property type="match status" value="1"/>
</dbReference>
<dbReference type="EMBL" id="FXUG01000024">
    <property type="protein sequence ID" value="SMP77924.1"/>
    <property type="molecule type" value="Genomic_DNA"/>
</dbReference>
<comment type="caution">
    <text evidence="4">The sequence shown here is derived from an EMBL/GenBank/DDBJ whole genome shotgun (WGS) entry which is preliminary data.</text>
</comment>
<dbReference type="InterPro" id="IPR028098">
    <property type="entry name" value="Glyco_trans_4-like_N"/>
</dbReference>
<keyword evidence="5" id="KW-1185">Reference proteome</keyword>
<evidence type="ECO:0000313" key="5">
    <source>
        <dbReference type="Proteomes" id="UP001158067"/>
    </source>
</evidence>
<evidence type="ECO:0000259" key="3">
    <source>
        <dbReference type="Pfam" id="PF13439"/>
    </source>
</evidence>
<gene>
    <name evidence="4" type="ORF">SAMN06265222_12419</name>
</gene>
<evidence type="ECO:0000313" key="4">
    <source>
        <dbReference type="EMBL" id="SMP77924.1"/>
    </source>
</evidence>
<keyword evidence="2" id="KW-0808">Transferase</keyword>
<dbReference type="Pfam" id="PF13692">
    <property type="entry name" value="Glyco_trans_1_4"/>
    <property type="match status" value="1"/>
</dbReference>
<dbReference type="Pfam" id="PF13439">
    <property type="entry name" value="Glyco_transf_4"/>
    <property type="match status" value="1"/>
</dbReference>
<dbReference type="CDD" id="cd03811">
    <property type="entry name" value="GT4_GT28_WabH-like"/>
    <property type="match status" value="1"/>
</dbReference>
<dbReference type="SUPFAM" id="SSF53756">
    <property type="entry name" value="UDP-Glycosyltransferase/glycogen phosphorylase"/>
    <property type="match status" value="1"/>
</dbReference>
<evidence type="ECO:0000256" key="1">
    <source>
        <dbReference type="ARBA" id="ARBA00022676"/>
    </source>
</evidence>
<dbReference type="Proteomes" id="UP001158067">
    <property type="component" value="Unassembled WGS sequence"/>
</dbReference>
<reference evidence="4 5" key="1">
    <citation type="submission" date="2017-05" db="EMBL/GenBank/DDBJ databases">
        <authorList>
            <person name="Varghese N."/>
            <person name="Submissions S."/>
        </authorList>
    </citation>
    <scope>NUCLEOTIDE SEQUENCE [LARGE SCALE GENOMIC DNA]</scope>
    <source>
        <strain evidence="4 5">DSM 25457</strain>
    </source>
</reference>
<dbReference type="PANTHER" id="PTHR12526">
    <property type="entry name" value="GLYCOSYLTRANSFERASE"/>
    <property type="match status" value="1"/>
</dbReference>
<feature type="domain" description="Glycosyltransferase subfamily 4-like N-terminal" evidence="3">
    <location>
        <begin position="8"/>
        <end position="181"/>
    </location>
</feature>
<accession>A0ABY1QSB4</accession>
<evidence type="ECO:0000256" key="2">
    <source>
        <dbReference type="ARBA" id="ARBA00022679"/>
    </source>
</evidence>
<proteinExistence type="predicted"/>
<sequence>MASSMRGGGSEHQVALLAEHLPRNQFVVHLYLTHPVGELLDRIPADVKIYSPPPESRPLITRVLNRWPGRVLRNHARFLDELVQRENIDVVYDRTFHNTLIAGHPSIRSQFRRVSTIVSPPDVALPMVERKFVELKRRRLANAYQRSNTVIAVSAAVADSAASYYHLNRQQIQVVFNPVDIAAIRAQAQQSRAKQQHPEQTAAAPNRLRLVCVGRMTPEKGQTDLIAAIGLAANDWPDDAPKLTIQFIGDGPDRANLESAAAALTGSDNTIGGHHIEFAGVVSPATPSIAEADGLVLTSHFEGMPNVVLEAFALNTPVVATQAGGTVELQADADHPTCFWAATNNPSSLADALRRFASDESGRSARITTAQAWVTERHGIDAAVQQIAVLLTPSPHKPIP</sequence>
<organism evidence="4 5">
    <name type="scientific">Neorhodopirellula lusitana</name>
    <dbReference type="NCBI Taxonomy" id="445327"/>
    <lineage>
        <taxon>Bacteria</taxon>
        <taxon>Pseudomonadati</taxon>
        <taxon>Planctomycetota</taxon>
        <taxon>Planctomycetia</taxon>
        <taxon>Pirellulales</taxon>
        <taxon>Pirellulaceae</taxon>
        <taxon>Neorhodopirellula</taxon>
    </lineage>
</organism>